<evidence type="ECO:0000256" key="2">
    <source>
        <dbReference type="ARBA" id="ARBA00022679"/>
    </source>
</evidence>
<accession>A0AAV5J6B1</accession>
<dbReference type="InterPro" id="IPR002495">
    <property type="entry name" value="Glyco_trans_8"/>
</dbReference>
<dbReference type="EMBL" id="BPVZ01000029">
    <property type="protein sequence ID" value="GKV08982.1"/>
    <property type="molecule type" value="Genomic_DNA"/>
</dbReference>
<gene>
    <name evidence="5" type="ORF">SLEP1_g20548</name>
</gene>
<dbReference type="InterPro" id="IPR029044">
    <property type="entry name" value="Nucleotide-diphossugar_trans"/>
</dbReference>
<keyword evidence="1" id="KW-0328">Glycosyltransferase</keyword>
<evidence type="ECO:0000256" key="4">
    <source>
        <dbReference type="RuleBase" id="RU362027"/>
    </source>
</evidence>
<dbReference type="GO" id="GO:0016757">
    <property type="term" value="F:glycosyltransferase activity"/>
    <property type="evidence" value="ECO:0007669"/>
    <property type="project" value="UniProtKB-KW"/>
</dbReference>
<dbReference type="AlphaFoldDB" id="A0AAV5J6B1"/>
<evidence type="ECO:0000256" key="3">
    <source>
        <dbReference type="ARBA" id="ARBA00023211"/>
    </source>
</evidence>
<dbReference type="PANTHER" id="PTHR11183">
    <property type="entry name" value="GLYCOGENIN SUBFAMILY MEMBER"/>
    <property type="match status" value="1"/>
</dbReference>
<keyword evidence="2" id="KW-0808">Transferase</keyword>
<evidence type="ECO:0000313" key="6">
    <source>
        <dbReference type="Proteomes" id="UP001054252"/>
    </source>
</evidence>
<dbReference type="Proteomes" id="UP001054252">
    <property type="component" value="Unassembled WGS sequence"/>
</dbReference>
<organism evidence="5 6">
    <name type="scientific">Rubroshorea leprosula</name>
    <dbReference type="NCBI Taxonomy" id="152421"/>
    <lineage>
        <taxon>Eukaryota</taxon>
        <taxon>Viridiplantae</taxon>
        <taxon>Streptophyta</taxon>
        <taxon>Embryophyta</taxon>
        <taxon>Tracheophyta</taxon>
        <taxon>Spermatophyta</taxon>
        <taxon>Magnoliopsida</taxon>
        <taxon>eudicotyledons</taxon>
        <taxon>Gunneridae</taxon>
        <taxon>Pentapetalae</taxon>
        <taxon>rosids</taxon>
        <taxon>malvids</taxon>
        <taxon>Malvales</taxon>
        <taxon>Dipterocarpaceae</taxon>
        <taxon>Rubroshorea</taxon>
    </lineage>
</organism>
<proteinExistence type="inferred from homology"/>
<dbReference type="EC" id="2.4.1.-" evidence="4"/>
<evidence type="ECO:0000256" key="1">
    <source>
        <dbReference type="ARBA" id="ARBA00022676"/>
    </source>
</evidence>
<keyword evidence="3" id="KW-0464">Manganese</keyword>
<dbReference type="InterPro" id="IPR050587">
    <property type="entry name" value="GNT1/Glycosyltrans_8"/>
</dbReference>
<keyword evidence="6" id="KW-1185">Reference proteome</keyword>
<dbReference type="SUPFAM" id="SSF53448">
    <property type="entry name" value="Nucleotide-diphospho-sugar transferases"/>
    <property type="match status" value="1"/>
</dbReference>
<reference evidence="5 6" key="1">
    <citation type="journal article" date="2021" name="Commun. Biol.">
        <title>The genome of Shorea leprosula (Dipterocarpaceae) highlights the ecological relevance of drought in aseasonal tropical rainforests.</title>
        <authorList>
            <person name="Ng K.K.S."/>
            <person name="Kobayashi M.J."/>
            <person name="Fawcett J.A."/>
            <person name="Hatakeyama M."/>
            <person name="Paape T."/>
            <person name="Ng C.H."/>
            <person name="Ang C.C."/>
            <person name="Tnah L.H."/>
            <person name="Lee C.T."/>
            <person name="Nishiyama T."/>
            <person name="Sese J."/>
            <person name="O'Brien M.J."/>
            <person name="Copetti D."/>
            <person name="Mohd Noor M.I."/>
            <person name="Ong R.C."/>
            <person name="Putra M."/>
            <person name="Sireger I.Z."/>
            <person name="Indrioko S."/>
            <person name="Kosugi Y."/>
            <person name="Izuno A."/>
            <person name="Isagi Y."/>
            <person name="Lee S.L."/>
            <person name="Shimizu K.K."/>
        </authorList>
    </citation>
    <scope>NUCLEOTIDE SEQUENCE [LARGE SCALE GENOMIC DNA]</scope>
    <source>
        <strain evidence="5">214</strain>
    </source>
</reference>
<dbReference type="Gene3D" id="3.90.550.10">
    <property type="entry name" value="Spore Coat Polysaccharide Biosynthesis Protein SpsA, Chain A"/>
    <property type="match status" value="1"/>
</dbReference>
<comment type="caution">
    <text evidence="5">The sequence shown here is derived from an EMBL/GenBank/DDBJ whole genome shotgun (WGS) entry which is preliminary data.</text>
</comment>
<sequence>MIHESIVGIPTMAFNKNLFTFTLIFCSFLLFLSHTVLSPFKSAGHSLSQSTARLRQPPLAAAEKNVSWFDVIGGEIKGRKIKIGLVNIDDHESALYSHHLYGLAEFVNVRFDPVSKDMKWEEFFPEWVDEKARRGLPKCPEIPMPRLEDYRDLDVVVARVPRGRGSRDLFRLQVNLVVANLVVKSGWITREVARPVYAVFAGGSSGPMLEIFRCNDLVKQVEDYSVYKPKLNRLKQKVLMPVGSCQLAPPYAEAGEEGWIIYSNTNLTRSRKAYVTILHSSEAYVCGAIALARSIRLTSSSKDLILLHDDSISNHALLGLKAAGWQTRRIHRIRSPFSKKDSYNEWNYSKLRVWQLDDYDKVIFIDADLLILQNIEDFFVYPELSAAKNDRYLFNSGIMLVEPSSCMFEDLMRKSFTVASYNGGDQGFLNEVFTWWHRWPTKVNFLKNFGKKKERGIPEDVYAIHYLGWKPWTCYRDYDCNWDNADRRIFASDEAHKMWWRVYDAIPKELRPYCAMTEAVDKRIKAWRARARNGSFSDGHWKIEVKDPRQHNLVP</sequence>
<comment type="similarity">
    <text evidence="4">Belongs to the glycosyltransferase 8 family.</text>
</comment>
<dbReference type="Pfam" id="PF01501">
    <property type="entry name" value="Glyco_transf_8"/>
    <property type="match status" value="1"/>
</dbReference>
<dbReference type="CDD" id="cd02537">
    <property type="entry name" value="GT8_Glycogenin"/>
    <property type="match status" value="1"/>
</dbReference>
<protein>
    <recommendedName>
        <fullName evidence="4">Hexosyltransferase</fullName>
        <ecNumber evidence="4">2.4.1.-</ecNumber>
    </recommendedName>
</protein>
<evidence type="ECO:0000313" key="5">
    <source>
        <dbReference type="EMBL" id="GKV08982.1"/>
    </source>
</evidence>
<name>A0AAV5J6B1_9ROSI</name>